<dbReference type="OrthoDB" id="424753at2759"/>
<keyword evidence="4 6" id="KW-0788">Thiol protease</keyword>
<dbReference type="SMART" id="SM00230">
    <property type="entry name" value="CysPc"/>
    <property type="match status" value="1"/>
</dbReference>
<feature type="compositionally biased region" description="Pro residues" evidence="7">
    <location>
        <begin position="690"/>
        <end position="708"/>
    </location>
</feature>
<organism evidence="9 10">
    <name type="scientific">Mycena chlorophos</name>
    <name type="common">Agaric fungus</name>
    <name type="synonym">Agaricus chlorophos</name>
    <dbReference type="NCBI Taxonomy" id="658473"/>
    <lineage>
        <taxon>Eukaryota</taxon>
        <taxon>Fungi</taxon>
        <taxon>Dikarya</taxon>
        <taxon>Basidiomycota</taxon>
        <taxon>Agaricomycotina</taxon>
        <taxon>Agaricomycetes</taxon>
        <taxon>Agaricomycetidae</taxon>
        <taxon>Agaricales</taxon>
        <taxon>Marasmiineae</taxon>
        <taxon>Mycenaceae</taxon>
        <taxon>Mycena</taxon>
    </lineage>
</organism>
<feature type="compositionally biased region" description="Polar residues" evidence="7">
    <location>
        <begin position="646"/>
        <end position="660"/>
    </location>
</feature>
<dbReference type="PROSITE" id="PS50203">
    <property type="entry name" value="CALPAIN_CAT"/>
    <property type="match status" value="1"/>
</dbReference>
<feature type="region of interest" description="Disordered" evidence="7">
    <location>
        <begin position="580"/>
        <end position="660"/>
    </location>
</feature>
<gene>
    <name evidence="9" type="ORF">HMN09_01113500</name>
</gene>
<dbReference type="PANTHER" id="PTHR10183">
    <property type="entry name" value="CALPAIN"/>
    <property type="match status" value="1"/>
</dbReference>
<dbReference type="PRINTS" id="PR00704">
    <property type="entry name" value="CALPAIN"/>
</dbReference>
<sequence length="769" mass="84587">MPAVLDYLLMKSTVPAPPPPLAASVSMSAAGPAAFEQPADKIGLLVTEELDKALEETKAKVARIAKDCRAKNRKFRDIEFDIDNDRERCLNGLTSDTIFKPSDVRRVTDIFDNPRFFMDEPSSGDIVQGTTMGDCWFVSALSTMSTCSGLVEKLCVARDEKVGVYGFVFFRDMRWVSVVIDDLLFTKIPHYEELTDTEKVIFHMDKDLYNTAARKGTKALYFARSATEGETWVPLIEKAYAKLHGDYASLRGGEACEAIEDLTGAVSSFIPCKDILDPDRFWTEELLKAHQDRLFGCSFRSLDGSRNNQPNVPISGLMGAHSYSVLRAKEIRGKRFVVVRNPWGESEWTGAWGDGAKEWTKEWLDVLPELEHSFGDDGQFVMEYKDFLACWTDIDRTILFDSSWIMSSHWLEVMTRESPAAWSFGDISFSITMPKPSKALIVLSQLDWRYFKEITGPYLWTMDFVVHRKGQTEPFAESNHARYGSRSVNVEVELEEGEYVVHVRIDKCKAREKDYFETLSTGWDERKLARVLTERAFSRSIASNFKPESEVPNLPISLNVLAGQTLAELETKAAALKPATPEVVATTETAPTGDASSEAAATTSTPGTTTKKTVTTVVETITVAPSPQPTTTTTATLAPSPVNPVSAPTPTPQTRYRSVPTGNRSLAVASGRHNGLSISYTSSNGDDTDTPPPLLPDAELPPPPPKPPGLKDQGERGSVFVGLRVYTKREAPATVGGQLRHEMGTSFAGLALLSAGAPTTVVVEGGTTV</sequence>
<dbReference type="PANTHER" id="PTHR10183:SF379">
    <property type="entry name" value="CALPAIN-5"/>
    <property type="match status" value="1"/>
</dbReference>
<name>A0A8H6VYG2_MYCCL</name>
<feature type="active site" evidence="5 6">
    <location>
        <position position="135"/>
    </location>
</feature>
<comment type="similarity">
    <text evidence="1">Belongs to the peptidase C2 family.</text>
</comment>
<dbReference type="GO" id="GO:0006508">
    <property type="term" value="P:proteolysis"/>
    <property type="evidence" value="ECO:0007669"/>
    <property type="project" value="UniProtKB-KW"/>
</dbReference>
<dbReference type="InterPro" id="IPR001300">
    <property type="entry name" value="Peptidase_C2_calpain_cat"/>
</dbReference>
<keyword evidence="10" id="KW-1185">Reference proteome</keyword>
<feature type="active site" evidence="5 6">
    <location>
        <position position="341"/>
    </location>
</feature>
<proteinExistence type="inferred from homology"/>
<evidence type="ECO:0000256" key="2">
    <source>
        <dbReference type="ARBA" id="ARBA00022670"/>
    </source>
</evidence>
<evidence type="ECO:0000256" key="7">
    <source>
        <dbReference type="SAM" id="MobiDB-lite"/>
    </source>
</evidence>
<dbReference type="Proteomes" id="UP000613580">
    <property type="component" value="Unassembled WGS sequence"/>
</dbReference>
<evidence type="ECO:0000256" key="1">
    <source>
        <dbReference type="ARBA" id="ARBA00007623"/>
    </source>
</evidence>
<feature type="domain" description="Calpain catalytic" evidence="8">
    <location>
        <begin position="105"/>
        <end position="400"/>
    </location>
</feature>
<feature type="active site" evidence="5 6">
    <location>
        <position position="321"/>
    </location>
</feature>
<evidence type="ECO:0000256" key="4">
    <source>
        <dbReference type="ARBA" id="ARBA00022807"/>
    </source>
</evidence>
<protein>
    <submittedName>
        <fullName evidence="9">Calpain catalytic domain-containing protein</fullName>
    </submittedName>
</protein>
<evidence type="ECO:0000259" key="8">
    <source>
        <dbReference type="PROSITE" id="PS50203"/>
    </source>
</evidence>
<accession>A0A8H6VYG2</accession>
<dbReference type="InterPro" id="IPR038765">
    <property type="entry name" value="Papain-like_cys_pep_sf"/>
</dbReference>
<evidence type="ECO:0000313" key="9">
    <source>
        <dbReference type="EMBL" id="KAF7296431.1"/>
    </source>
</evidence>
<dbReference type="Gene3D" id="3.90.70.10">
    <property type="entry name" value="Cysteine proteinases"/>
    <property type="match status" value="1"/>
</dbReference>
<evidence type="ECO:0000256" key="3">
    <source>
        <dbReference type="ARBA" id="ARBA00022801"/>
    </source>
</evidence>
<dbReference type="Pfam" id="PF00648">
    <property type="entry name" value="Peptidase_C2"/>
    <property type="match status" value="1"/>
</dbReference>
<dbReference type="AlphaFoldDB" id="A0A8H6VYG2"/>
<dbReference type="GO" id="GO:0004198">
    <property type="term" value="F:calcium-dependent cysteine-type endopeptidase activity"/>
    <property type="evidence" value="ECO:0007669"/>
    <property type="project" value="InterPro"/>
</dbReference>
<keyword evidence="3 6" id="KW-0378">Hydrolase</keyword>
<dbReference type="InterPro" id="IPR022684">
    <property type="entry name" value="Calpain_cysteine_protease"/>
</dbReference>
<evidence type="ECO:0000256" key="6">
    <source>
        <dbReference type="PROSITE-ProRule" id="PRU00239"/>
    </source>
</evidence>
<dbReference type="EMBL" id="JACAZE010000017">
    <property type="protein sequence ID" value="KAF7296431.1"/>
    <property type="molecule type" value="Genomic_DNA"/>
</dbReference>
<keyword evidence="2 6" id="KW-0645">Protease</keyword>
<reference evidence="9" key="1">
    <citation type="submission" date="2020-05" db="EMBL/GenBank/DDBJ databases">
        <title>Mycena genomes resolve the evolution of fungal bioluminescence.</title>
        <authorList>
            <person name="Tsai I.J."/>
        </authorList>
    </citation>
    <scope>NUCLEOTIDE SEQUENCE</scope>
    <source>
        <strain evidence="9">110903Hualien_Pintung</strain>
    </source>
</reference>
<comment type="caution">
    <text evidence="9">The sequence shown here is derived from an EMBL/GenBank/DDBJ whole genome shotgun (WGS) entry which is preliminary data.</text>
</comment>
<dbReference type="CDD" id="cd00044">
    <property type="entry name" value="CysPc"/>
    <property type="match status" value="1"/>
</dbReference>
<evidence type="ECO:0000256" key="5">
    <source>
        <dbReference type="PIRSR" id="PIRSR622684-1"/>
    </source>
</evidence>
<dbReference type="SUPFAM" id="SSF54001">
    <property type="entry name" value="Cysteine proteinases"/>
    <property type="match status" value="1"/>
</dbReference>
<feature type="region of interest" description="Disordered" evidence="7">
    <location>
        <begin position="675"/>
        <end position="716"/>
    </location>
</feature>
<evidence type="ECO:0000313" key="10">
    <source>
        <dbReference type="Proteomes" id="UP000613580"/>
    </source>
</evidence>
<feature type="compositionally biased region" description="Low complexity" evidence="7">
    <location>
        <begin position="580"/>
        <end position="640"/>
    </location>
</feature>